<keyword evidence="3" id="KW-1185">Reference proteome</keyword>
<organism evidence="2 3">
    <name type="scientific">Aedes albopictus</name>
    <name type="common">Asian tiger mosquito</name>
    <name type="synonym">Stegomyia albopicta</name>
    <dbReference type="NCBI Taxonomy" id="7160"/>
    <lineage>
        <taxon>Eukaryota</taxon>
        <taxon>Metazoa</taxon>
        <taxon>Ecdysozoa</taxon>
        <taxon>Arthropoda</taxon>
        <taxon>Hexapoda</taxon>
        <taxon>Insecta</taxon>
        <taxon>Pterygota</taxon>
        <taxon>Neoptera</taxon>
        <taxon>Endopterygota</taxon>
        <taxon>Diptera</taxon>
        <taxon>Nematocera</taxon>
        <taxon>Culicoidea</taxon>
        <taxon>Culicidae</taxon>
        <taxon>Culicinae</taxon>
        <taxon>Aedini</taxon>
        <taxon>Aedes</taxon>
        <taxon>Stegomyia</taxon>
    </lineage>
</organism>
<keyword evidence="1" id="KW-0732">Signal</keyword>
<proteinExistence type="predicted"/>
<evidence type="ECO:0008006" key="4">
    <source>
        <dbReference type="Google" id="ProtNLM"/>
    </source>
</evidence>
<protein>
    <recommendedName>
        <fullName evidence="4">Secreted protein</fullName>
    </recommendedName>
</protein>
<reference evidence="2" key="2">
    <citation type="submission" date="2025-05" db="UniProtKB">
        <authorList>
            <consortium name="EnsemblMetazoa"/>
        </authorList>
    </citation>
    <scope>IDENTIFICATION</scope>
    <source>
        <strain evidence="2">Foshan</strain>
    </source>
</reference>
<dbReference type="RefSeq" id="XP_029709424.2">
    <property type="nucleotide sequence ID" value="XM_029853564.2"/>
</dbReference>
<evidence type="ECO:0000313" key="2">
    <source>
        <dbReference type="EnsemblMetazoa" id="AALFPA23_011479.P16280"/>
    </source>
</evidence>
<feature type="chain" id="PRO_5045471660" description="Secreted protein" evidence="1">
    <location>
        <begin position="31"/>
        <end position="246"/>
    </location>
</feature>
<dbReference type="EnsemblMetazoa" id="AALFPA23_011479.R16280">
    <property type="protein sequence ID" value="AALFPA23_011479.P16280"/>
    <property type="gene ID" value="AALFPA23_011479"/>
</dbReference>
<dbReference type="Proteomes" id="UP000069940">
    <property type="component" value="Unassembled WGS sequence"/>
</dbReference>
<dbReference type="GeneID" id="109623167"/>
<evidence type="ECO:0000313" key="3">
    <source>
        <dbReference type="Proteomes" id="UP000069940"/>
    </source>
</evidence>
<sequence length="246" mass="28494">MNSIISGVYFWQTFVMKILLFLGLLAVANAQYSEVRHIALNAVDKLREILPDYQSAHDITINKLYESKQKALGELNTFYNQTLTLKTNSLKVVMDAELNLLNYGETIEEWCFDNNIWGLMGITGWAGNKYSECIKKLDDSIDKVVAEMYEQFAEGEAKIQKYSIFEVFFKPSNIITRPESMADTISKLKIDITDDIPDFDDIIRSFMIDLSNKQSQYTNCLDELQTVFYDEIERLRKFSEDCVKEQ</sequence>
<feature type="signal peptide" evidence="1">
    <location>
        <begin position="1"/>
        <end position="30"/>
    </location>
</feature>
<reference evidence="3" key="1">
    <citation type="journal article" date="2015" name="Proc. Natl. Acad. Sci. U.S.A.">
        <title>Genome sequence of the Asian Tiger mosquito, Aedes albopictus, reveals insights into its biology, genetics, and evolution.</title>
        <authorList>
            <person name="Chen X.G."/>
            <person name="Jiang X."/>
            <person name="Gu J."/>
            <person name="Xu M."/>
            <person name="Wu Y."/>
            <person name="Deng Y."/>
            <person name="Zhang C."/>
            <person name="Bonizzoni M."/>
            <person name="Dermauw W."/>
            <person name="Vontas J."/>
            <person name="Armbruster P."/>
            <person name="Huang X."/>
            <person name="Yang Y."/>
            <person name="Zhang H."/>
            <person name="He W."/>
            <person name="Peng H."/>
            <person name="Liu Y."/>
            <person name="Wu K."/>
            <person name="Chen J."/>
            <person name="Lirakis M."/>
            <person name="Topalis P."/>
            <person name="Van Leeuwen T."/>
            <person name="Hall A.B."/>
            <person name="Jiang X."/>
            <person name="Thorpe C."/>
            <person name="Mueller R.L."/>
            <person name="Sun C."/>
            <person name="Waterhouse R.M."/>
            <person name="Yan G."/>
            <person name="Tu Z.J."/>
            <person name="Fang X."/>
            <person name="James A.A."/>
        </authorList>
    </citation>
    <scope>NUCLEOTIDE SEQUENCE [LARGE SCALE GENOMIC DNA]</scope>
    <source>
        <strain evidence="3">Foshan</strain>
    </source>
</reference>
<evidence type="ECO:0000256" key="1">
    <source>
        <dbReference type="SAM" id="SignalP"/>
    </source>
</evidence>
<name>A0ABM1YRE2_AEDAL</name>
<accession>A0ABM1YRE2</accession>